<comment type="caution">
    <text evidence="8">The sequence shown here is derived from an EMBL/GenBank/DDBJ whole genome shotgun (WGS) entry which is preliminary data.</text>
</comment>
<feature type="compositionally biased region" description="Low complexity" evidence="6">
    <location>
        <begin position="337"/>
        <end position="350"/>
    </location>
</feature>
<evidence type="ECO:0000256" key="6">
    <source>
        <dbReference type="SAM" id="MobiDB-lite"/>
    </source>
</evidence>
<gene>
    <name evidence="8" type="ORF">FGO68_gene3838</name>
</gene>
<feature type="region of interest" description="Disordered" evidence="6">
    <location>
        <begin position="498"/>
        <end position="550"/>
    </location>
</feature>
<dbReference type="GO" id="GO:0004674">
    <property type="term" value="F:protein serine/threonine kinase activity"/>
    <property type="evidence" value="ECO:0007669"/>
    <property type="project" value="UniProtKB-KW"/>
</dbReference>
<keyword evidence="1" id="KW-0723">Serine/threonine-protein kinase</keyword>
<keyword evidence="2" id="KW-0808">Transferase</keyword>
<feature type="compositionally biased region" description="Polar residues" evidence="6">
    <location>
        <begin position="315"/>
        <end position="329"/>
    </location>
</feature>
<organism evidence="8 9">
    <name type="scientific">Halteria grandinella</name>
    <dbReference type="NCBI Taxonomy" id="5974"/>
    <lineage>
        <taxon>Eukaryota</taxon>
        <taxon>Sar</taxon>
        <taxon>Alveolata</taxon>
        <taxon>Ciliophora</taxon>
        <taxon>Intramacronucleata</taxon>
        <taxon>Spirotrichea</taxon>
        <taxon>Stichotrichia</taxon>
        <taxon>Sporadotrichida</taxon>
        <taxon>Halteriidae</taxon>
        <taxon>Halteria</taxon>
    </lineage>
</organism>
<evidence type="ECO:0000256" key="5">
    <source>
        <dbReference type="ARBA" id="ARBA00022840"/>
    </source>
</evidence>
<dbReference type="Gene3D" id="3.30.200.20">
    <property type="entry name" value="Phosphorylase Kinase, domain 1"/>
    <property type="match status" value="1"/>
</dbReference>
<dbReference type="InterPro" id="IPR008271">
    <property type="entry name" value="Ser/Thr_kinase_AS"/>
</dbReference>
<dbReference type="Pfam" id="PF00069">
    <property type="entry name" value="Pkinase"/>
    <property type="match status" value="1"/>
</dbReference>
<feature type="region of interest" description="Disordered" evidence="6">
    <location>
        <begin position="253"/>
        <end position="284"/>
    </location>
</feature>
<keyword evidence="5" id="KW-0067">ATP-binding</keyword>
<name>A0A8J8P1D5_HALGN</name>
<dbReference type="OrthoDB" id="548217at2759"/>
<dbReference type="PROSITE" id="PS50011">
    <property type="entry name" value="PROTEIN_KINASE_DOM"/>
    <property type="match status" value="1"/>
</dbReference>
<feature type="compositionally biased region" description="Low complexity" evidence="6">
    <location>
        <begin position="269"/>
        <end position="284"/>
    </location>
</feature>
<dbReference type="InterPro" id="IPR050117">
    <property type="entry name" value="MAPK"/>
</dbReference>
<dbReference type="FunFam" id="1.10.510.10:FF:000624">
    <property type="entry name" value="Mitogen-activated protein kinase"/>
    <property type="match status" value="1"/>
</dbReference>
<proteinExistence type="predicted"/>
<evidence type="ECO:0000256" key="4">
    <source>
        <dbReference type="ARBA" id="ARBA00022777"/>
    </source>
</evidence>
<feature type="compositionally biased region" description="Polar residues" evidence="6">
    <location>
        <begin position="510"/>
        <end position="540"/>
    </location>
</feature>
<dbReference type="PANTHER" id="PTHR24055">
    <property type="entry name" value="MITOGEN-ACTIVATED PROTEIN KINASE"/>
    <property type="match status" value="1"/>
</dbReference>
<dbReference type="AlphaFoldDB" id="A0A8J8P1D5"/>
<dbReference type="PROSITE" id="PS00108">
    <property type="entry name" value="PROTEIN_KINASE_ST"/>
    <property type="match status" value="1"/>
</dbReference>
<dbReference type="InterPro" id="IPR011009">
    <property type="entry name" value="Kinase-like_dom_sf"/>
</dbReference>
<dbReference type="GO" id="GO:0005524">
    <property type="term" value="F:ATP binding"/>
    <property type="evidence" value="ECO:0007669"/>
    <property type="project" value="UniProtKB-KW"/>
</dbReference>
<sequence length="813" mass="90850">MLRTLKHENIVVLKEAFKRKGKLYLVFEYVDKTLLEIIEQRANGLDAETVRKYIYQLLRAIHYCHSNNVIHRDIKPENLLICSETNLLKLCDFGFARNLPQNKANINMTDYVATRWYRSPELLLADKYSKEVDIWAIGCIMGELTDLEPLFPGDSEIDQLYVIQKIMGILTPDLQERFNKNPRFVGYKFPDLSKPDTLEKRYVGKLSKQALNLMEGLLKMDPRDRLTARDAICHPYFDGLRNQDDEQMCQEYRSSQQALRRQESATHTGQRLQQQESSRSRSGLRMNVQVIKAANAGAGTAQNQQRQFQGIAKAPSSTDQTYDQKQSKSQGRKPEQKNQLSQNQNFLNLKNQRDSSLSNGPSNKFNQQVNAPPSKSIYGQFEISSNTNSQIPSQQPNLVQSSSINHFPMNNFMPSNLTSALYNQVNQRPSEYSYDINLSAVNKSLNEYNIGSVVANANAPTIISAAQHQSLYYVTAQGQGQTQKDNVIIEADEESYYQNDSPLRGGIPATTATGNNRRMTQGPSVGQPQQHIDNRSGYSNSPPPSNKLGVQQPTAVQNMQIYKQQPQMVQVPPNSSLKESSAFHKLNQKMKQKRNNAVTGGGMHLGSMVGQHRDGSNDPYENQLLNQQRIDTGGGDYMQQLDDEICYNNRFSPKANGGVQSKKKKGEEQQYAASANISMINRQGSKKGIGLHMQQNPVMAQFIKTNAEYEYSIPVVGGKGGAGDSIINTSASNIITSSTAAQQQQQQNAYNMSFLSSGNQNEFQHPPSRGIGTRKMMAAVASGVIEEASPHSSKHELVTNTGSGAGGLYRKRF</sequence>
<dbReference type="EMBL" id="RRYP01003141">
    <property type="protein sequence ID" value="TNV84100.1"/>
    <property type="molecule type" value="Genomic_DNA"/>
</dbReference>
<evidence type="ECO:0000313" key="8">
    <source>
        <dbReference type="EMBL" id="TNV84100.1"/>
    </source>
</evidence>
<feature type="domain" description="Protein kinase" evidence="7">
    <location>
        <begin position="1"/>
        <end position="237"/>
    </location>
</feature>
<dbReference type="SMART" id="SM00220">
    <property type="entry name" value="S_TKc"/>
    <property type="match status" value="1"/>
</dbReference>
<evidence type="ECO:0000256" key="1">
    <source>
        <dbReference type="ARBA" id="ARBA00022527"/>
    </source>
</evidence>
<dbReference type="SUPFAM" id="SSF56112">
    <property type="entry name" value="Protein kinase-like (PK-like)"/>
    <property type="match status" value="1"/>
</dbReference>
<dbReference type="Gene3D" id="1.10.510.10">
    <property type="entry name" value="Transferase(Phosphotransferase) domain 1"/>
    <property type="match status" value="1"/>
</dbReference>
<accession>A0A8J8P1D5</accession>
<protein>
    <recommendedName>
        <fullName evidence="7">Protein kinase domain-containing protein</fullName>
    </recommendedName>
</protein>
<dbReference type="InterPro" id="IPR000719">
    <property type="entry name" value="Prot_kinase_dom"/>
</dbReference>
<reference evidence="8" key="1">
    <citation type="submission" date="2019-06" db="EMBL/GenBank/DDBJ databases">
        <authorList>
            <person name="Zheng W."/>
        </authorList>
    </citation>
    <scope>NUCLEOTIDE SEQUENCE</scope>
    <source>
        <strain evidence="8">QDHG01</strain>
    </source>
</reference>
<keyword evidence="9" id="KW-1185">Reference proteome</keyword>
<evidence type="ECO:0000256" key="2">
    <source>
        <dbReference type="ARBA" id="ARBA00022679"/>
    </source>
</evidence>
<feature type="compositionally biased region" description="Low complexity" evidence="6">
    <location>
        <begin position="297"/>
        <end position="307"/>
    </location>
</feature>
<feature type="region of interest" description="Disordered" evidence="6">
    <location>
        <begin position="297"/>
        <end position="374"/>
    </location>
</feature>
<evidence type="ECO:0000313" key="9">
    <source>
        <dbReference type="Proteomes" id="UP000785679"/>
    </source>
</evidence>
<evidence type="ECO:0000259" key="7">
    <source>
        <dbReference type="PROSITE" id="PS50011"/>
    </source>
</evidence>
<keyword evidence="3" id="KW-0547">Nucleotide-binding</keyword>
<feature type="compositionally biased region" description="Polar residues" evidence="6">
    <location>
        <begin position="354"/>
        <end position="373"/>
    </location>
</feature>
<evidence type="ECO:0000256" key="3">
    <source>
        <dbReference type="ARBA" id="ARBA00022741"/>
    </source>
</evidence>
<keyword evidence="4" id="KW-0418">Kinase</keyword>
<dbReference type="Proteomes" id="UP000785679">
    <property type="component" value="Unassembled WGS sequence"/>
</dbReference>